<evidence type="ECO:0000313" key="6">
    <source>
        <dbReference type="EMBL" id="MDT2809763.1"/>
    </source>
</evidence>
<evidence type="ECO:0000256" key="2">
    <source>
        <dbReference type="ARBA" id="ARBA00022692"/>
    </source>
</evidence>
<keyword evidence="4 5" id="KW-0472">Membrane</keyword>
<dbReference type="AlphaFoldDB" id="A0AAW8TU08"/>
<proteinExistence type="predicted"/>
<dbReference type="SUPFAM" id="SSF81340">
    <property type="entry name" value="Clc chloride channel"/>
    <property type="match status" value="1"/>
</dbReference>
<evidence type="ECO:0000256" key="5">
    <source>
        <dbReference type="SAM" id="Phobius"/>
    </source>
</evidence>
<comment type="subcellular location">
    <subcellularLocation>
        <location evidence="1">Membrane</location>
        <topology evidence="1">Multi-pass membrane protein</topology>
    </subcellularLocation>
</comment>
<dbReference type="InterPro" id="IPR050368">
    <property type="entry name" value="ClC-type_chloride_channel"/>
</dbReference>
<sequence length="396" mass="43246">MNKQWQQKGLLLLLSLIIGLLVGALDALFGRVLLFVTDFRGQHFFYLIPFLAIAGMLFMAVYQKYGGKSLRGMGQVFLVGHEEEDEIPLRLIPFVMVGTWLSHFFGGSVGREGVAVQLGATVSNWFGRQFHLENHKSNLVVIGMAAGFAGLFQTPIAATFFALELLVVGKLKYEVLLQSLVASYVASTISHSLGLEKFTFALDIPIELTWTLFLQLILLGILFGLTGGLFAKLLSWGKAVFQNKIPDPVKRIGIGGVVISLCMLALYQGRYSGLGTNLIDMSFHNETIYFYDWLLKLLLTVLTISVGFLGGEVTPLFTIGATLGIVLAHLLGLPLVFVAALGYAAVFGSATSTLLAPIFIGGEVFGFAYLPYFFIVCAVASVFSRGQTIYSLQKHF</sequence>
<feature type="transmembrane region" description="Helical" evidence="5">
    <location>
        <begin position="288"/>
        <end position="309"/>
    </location>
</feature>
<feature type="transmembrane region" description="Helical" evidence="5">
    <location>
        <begin position="364"/>
        <end position="384"/>
    </location>
</feature>
<dbReference type="Gene3D" id="1.10.3080.10">
    <property type="entry name" value="Clc chloride channel"/>
    <property type="match status" value="1"/>
</dbReference>
<feature type="transmembrane region" description="Helical" evidence="5">
    <location>
        <begin position="316"/>
        <end position="344"/>
    </location>
</feature>
<dbReference type="EMBL" id="JARQBJ010000002">
    <property type="protein sequence ID" value="MDT2809763.1"/>
    <property type="molecule type" value="Genomic_DNA"/>
</dbReference>
<evidence type="ECO:0000256" key="4">
    <source>
        <dbReference type="ARBA" id="ARBA00023136"/>
    </source>
</evidence>
<dbReference type="Proteomes" id="UP001256711">
    <property type="component" value="Unassembled WGS sequence"/>
</dbReference>
<name>A0AAW8TU08_9ENTE</name>
<dbReference type="PANTHER" id="PTHR43427:SF12">
    <property type="entry name" value="CHLORIDE TRANSPORTER"/>
    <property type="match status" value="1"/>
</dbReference>
<organism evidence="6 7">
    <name type="scientific">Enterococcus asini</name>
    <dbReference type="NCBI Taxonomy" id="57732"/>
    <lineage>
        <taxon>Bacteria</taxon>
        <taxon>Bacillati</taxon>
        <taxon>Bacillota</taxon>
        <taxon>Bacilli</taxon>
        <taxon>Lactobacillales</taxon>
        <taxon>Enterococcaceae</taxon>
        <taxon>Enterococcus</taxon>
    </lineage>
</organism>
<feature type="transmembrane region" description="Helical" evidence="5">
    <location>
        <begin position="252"/>
        <end position="268"/>
    </location>
</feature>
<evidence type="ECO:0000256" key="3">
    <source>
        <dbReference type="ARBA" id="ARBA00022989"/>
    </source>
</evidence>
<evidence type="ECO:0000313" key="7">
    <source>
        <dbReference type="Proteomes" id="UP001256711"/>
    </source>
</evidence>
<dbReference type="GO" id="GO:0016020">
    <property type="term" value="C:membrane"/>
    <property type="evidence" value="ECO:0007669"/>
    <property type="project" value="UniProtKB-SubCell"/>
</dbReference>
<accession>A0AAW8TU08</accession>
<feature type="transmembrane region" description="Helical" evidence="5">
    <location>
        <begin position="212"/>
        <end position="231"/>
    </location>
</feature>
<comment type="caution">
    <text evidence="6">The sequence shown here is derived from an EMBL/GenBank/DDBJ whole genome shotgun (WGS) entry which is preliminary data.</text>
</comment>
<keyword evidence="2 5" id="KW-0812">Transmembrane</keyword>
<evidence type="ECO:0000256" key="1">
    <source>
        <dbReference type="ARBA" id="ARBA00004141"/>
    </source>
</evidence>
<keyword evidence="3 5" id="KW-1133">Transmembrane helix</keyword>
<gene>
    <name evidence="6" type="ORF">P7H43_04650</name>
</gene>
<reference evidence="6" key="1">
    <citation type="submission" date="2023-03" db="EMBL/GenBank/DDBJ databases">
        <authorList>
            <person name="Shen W."/>
            <person name="Cai J."/>
        </authorList>
    </citation>
    <scope>NUCLEOTIDE SEQUENCE</scope>
    <source>
        <strain evidence="6">B226-2</strain>
    </source>
</reference>
<feature type="transmembrane region" description="Helical" evidence="5">
    <location>
        <begin position="139"/>
        <end position="163"/>
    </location>
</feature>
<dbReference type="InterPro" id="IPR001807">
    <property type="entry name" value="ClC"/>
</dbReference>
<dbReference type="RefSeq" id="WP_311835142.1">
    <property type="nucleotide sequence ID" value="NZ_JARQBJ010000002.1"/>
</dbReference>
<protein>
    <submittedName>
        <fullName evidence="6">Chloride channel protein</fullName>
    </submittedName>
</protein>
<dbReference type="PRINTS" id="PR00762">
    <property type="entry name" value="CLCHANNEL"/>
</dbReference>
<dbReference type="GO" id="GO:0015108">
    <property type="term" value="F:chloride transmembrane transporter activity"/>
    <property type="evidence" value="ECO:0007669"/>
    <property type="project" value="InterPro"/>
</dbReference>
<feature type="transmembrane region" description="Helical" evidence="5">
    <location>
        <begin position="43"/>
        <end position="62"/>
    </location>
</feature>
<dbReference type="Pfam" id="PF00654">
    <property type="entry name" value="Voltage_CLC"/>
    <property type="match status" value="1"/>
</dbReference>
<dbReference type="InterPro" id="IPR014743">
    <property type="entry name" value="Cl-channel_core"/>
</dbReference>
<dbReference type="PANTHER" id="PTHR43427">
    <property type="entry name" value="CHLORIDE CHANNEL PROTEIN CLC-E"/>
    <property type="match status" value="1"/>
</dbReference>